<dbReference type="EMBL" id="KQ964450">
    <property type="protein sequence ID" value="KXN72627.1"/>
    <property type="molecule type" value="Genomic_DNA"/>
</dbReference>
<feature type="transmembrane region" description="Helical" evidence="1">
    <location>
        <begin position="158"/>
        <end position="176"/>
    </location>
</feature>
<keyword evidence="3" id="KW-1185">Reference proteome</keyword>
<feature type="transmembrane region" description="Helical" evidence="1">
    <location>
        <begin position="219"/>
        <end position="241"/>
    </location>
</feature>
<keyword evidence="1" id="KW-0472">Membrane</keyword>
<feature type="transmembrane region" description="Helical" evidence="1">
    <location>
        <begin position="363"/>
        <end position="385"/>
    </location>
</feature>
<feature type="transmembrane region" description="Helical" evidence="1">
    <location>
        <begin position="253"/>
        <end position="275"/>
    </location>
</feature>
<proteinExistence type="predicted"/>
<sequence>MNLVYNQSPISLVVVSPTMDKFDCQPNMSSVPKFSSSIKANYTAIMILRTSQCASVLQPLSYLNTMIAFLQQNSYPSVVSVIWPTREHDRVILGAPGSELNNFSPSISDSISYQVVSNTSFSYYALNYPDTVFTLYDEANPWSISQTSFNLISSKSSLQAVNLLLFVLSIVALVCVGSRFRLKGKLQLSLLLASIFLLGGDLIFNWSNATDIRYQFYQLSVLLPCLFSNLFAVLSWTWIVLGLKLVPIKAFRIAVIAESVLLAAILLVLIVFLYLDRYKASSHESWYNTGLNAILGLLVSIPIFIIVWFISKAYNFCPLFFSIAKLINAQRLTLYILMTRIVFLLVLLSTFLDVFFIKSFNNWASFSLFHSISIAIYMITTLLTVNKLQAIQAASDCISATSDSQQEEILAQNARNTILAENIITEELNARESHLNANSFDIQSNLESGHQTTNYEDNINKNSVNARNSYLRSGIYF</sequence>
<feature type="transmembrane region" description="Helical" evidence="1">
    <location>
        <begin position="188"/>
        <end position="207"/>
    </location>
</feature>
<dbReference type="Proteomes" id="UP000070444">
    <property type="component" value="Unassembled WGS sequence"/>
</dbReference>
<feature type="transmembrane region" description="Helical" evidence="1">
    <location>
        <begin position="290"/>
        <end position="311"/>
    </location>
</feature>
<reference evidence="2 3" key="1">
    <citation type="journal article" date="2015" name="Genome Biol. Evol.">
        <title>Phylogenomic analyses indicate that early fungi evolved digesting cell walls of algal ancestors of land plants.</title>
        <authorList>
            <person name="Chang Y."/>
            <person name="Wang S."/>
            <person name="Sekimoto S."/>
            <person name="Aerts A.L."/>
            <person name="Choi C."/>
            <person name="Clum A."/>
            <person name="LaButti K.M."/>
            <person name="Lindquist E.A."/>
            <person name="Yee Ngan C."/>
            <person name="Ohm R.A."/>
            <person name="Salamov A.A."/>
            <person name="Grigoriev I.V."/>
            <person name="Spatafora J.W."/>
            <person name="Berbee M.L."/>
        </authorList>
    </citation>
    <scope>NUCLEOTIDE SEQUENCE [LARGE SCALE GENOMIC DNA]</scope>
    <source>
        <strain evidence="2 3">NRRL 28638</strain>
    </source>
</reference>
<organism evidence="2 3">
    <name type="scientific">Conidiobolus coronatus (strain ATCC 28846 / CBS 209.66 / NRRL 28638)</name>
    <name type="common">Delacroixia coronata</name>
    <dbReference type="NCBI Taxonomy" id="796925"/>
    <lineage>
        <taxon>Eukaryota</taxon>
        <taxon>Fungi</taxon>
        <taxon>Fungi incertae sedis</taxon>
        <taxon>Zoopagomycota</taxon>
        <taxon>Entomophthoromycotina</taxon>
        <taxon>Entomophthoromycetes</taxon>
        <taxon>Entomophthorales</taxon>
        <taxon>Ancylistaceae</taxon>
        <taxon>Conidiobolus</taxon>
    </lineage>
</organism>
<name>A0A137PC95_CONC2</name>
<evidence type="ECO:0000313" key="2">
    <source>
        <dbReference type="EMBL" id="KXN72627.1"/>
    </source>
</evidence>
<protein>
    <submittedName>
        <fullName evidence="2">Uncharacterized protein</fullName>
    </submittedName>
</protein>
<keyword evidence="1" id="KW-0812">Transmembrane</keyword>
<evidence type="ECO:0000313" key="3">
    <source>
        <dbReference type="Proteomes" id="UP000070444"/>
    </source>
</evidence>
<accession>A0A137PC95</accession>
<gene>
    <name evidence="2" type="ORF">CONCODRAFT_4601</name>
</gene>
<dbReference type="AlphaFoldDB" id="A0A137PC95"/>
<keyword evidence="1" id="KW-1133">Transmembrane helix</keyword>
<evidence type="ECO:0000256" key="1">
    <source>
        <dbReference type="SAM" id="Phobius"/>
    </source>
</evidence>
<feature type="transmembrane region" description="Helical" evidence="1">
    <location>
        <begin position="332"/>
        <end position="357"/>
    </location>
</feature>